<protein>
    <recommendedName>
        <fullName evidence="6">allantoinase</fullName>
        <ecNumber evidence="6">3.5.2.5</ecNumber>
    </recommendedName>
</protein>
<dbReference type="Gene3D" id="3.20.20.140">
    <property type="entry name" value="Metal-dependent hydrolases"/>
    <property type="match status" value="1"/>
</dbReference>
<gene>
    <name evidence="13" type="primary">allB2</name>
    <name evidence="13" type="ORF">PPL_12098</name>
</gene>
<dbReference type="FunFam" id="3.20.20.140:FF:000032">
    <property type="entry name" value="Allantoinase Dal1"/>
    <property type="match status" value="1"/>
</dbReference>
<dbReference type="Proteomes" id="UP000001396">
    <property type="component" value="Unassembled WGS sequence"/>
</dbReference>
<evidence type="ECO:0000259" key="11">
    <source>
        <dbReference type="Pfam" id="PF01979"/>
    </source>
</evidence>
<dbReference type="Pfam" id="PF01979">
    <property type="entry name" value="Amidohydro_1"/>
    <property type="match status" value="1"/>
</dbReference>
<keyword evidence="8" id="KW-0479">Metal-binding</keyword>
<accession>D3BLP5</accession>
<dbReference type="InterPro" id="IPR036778">
    <property type="entry name" value="OHCU_decarboxylase_sf"/>
</dbReference>
<name>D3BLP5_HETP5</name>
<dbReference type="EMBL" id="ADBJ01000042">
    <property type="protein sequence ID" value="EFA77496.1"/>
    <property type="molecule type" value="Genomic_DNA"/>
</dbReference>
<organism evidence="13 14">
    <name type="scientific">Heterostelium pallidum (strain ATCC 26659 / Pp 5 / PN500)</name>
    <name type="common">Cellular slime mold</name>
    <name type="synonym">Polysphondylium pallidum</name>
    <dbReference type="NCBI Taxonomy" id="670386"/>
    <lineage>
        <taxon>Eukaryota</taxon>
        <taxon>Amoebozoa</taxon>
        <taxon>Evosea</taxon>
        <taxon>Eumycetozoa</taxon>
        <taxon>Dictyostelia</taxon>
        <taxon>Acytosteliales</taxon>
        <taxon>Acytosteliaceae</taxon>
        <taxon>Heterostelium</taxon>
    </lineage>
</organism>
<dbReference type="PROSITE" id="PS00482">
    <property type="entry name" value="DIHYDROOROTASE_1"/>
    <property type="match status" value="1"/>
</dbReference>
<feature type="domain" description="Amidohydrolase-related" evidence="11">
    <location>
        <begin position="55"/>
        <end position="442"/>
    </location>
</feature>
<dbReference type="InterPro" id="IPR032466">
    <property type="entry name" value="Metal_Hydrolase"/>
</dbReference>
<dbReference type="EC" id="3.5.2.5" evidence="6"/>
<comment type="similarity">
    <text evidence="4">Belongs to the metallo-dependent hydrolases superfamily. Allantoinase family.</text>
</comment>
<dbReference type="FunCoup" id="D3BLP5">
    <property type="interactions" value="2"/>
</dbReference>
<evidence type="ECO:0000256" key="9">
    <source>
        <dbReference type="ARBA" id="ARBA00022801"/>
    </source>
</evidence>
<dbReference type="GeneID" id="31367565"/>
<dbReference type="UniPathway" id="UPA00395">
    <property type="reaction ID" value="UER00653"/>
</dbReference>
<evidence type="ECO:0000256" key="1">
    <source>
        <dbReference type="ARBA" id="ARBA00001756"/>
    </source>
</evidence>
<dbReference type="PANTHER" id="PTHR43668">
    <property type="entry name" value="ALLANTOINASE"/>
    <property type="match status" value="1"/>
</dbReference>
<dbReference type="PANTHER" id="PTHR43668:SF2">
    <property type="entry name" value="ALLANTOINASE"/>
    <property type="match status" value="1"/>
</dbReference>
<feature type="domain" description="Oxo-4-hydroxy-4-carboxy-5-ureidoimidazoline decarboxylase" evidence="12">
    <location>
        <begin position="486"/>
        <end position="644"/>
    </location>
</feature>
<evidence type="ECO:0000256" key="6">
    <source>
        <dbReference type="ARBA" id="ARBA00012863"/>
    </source>
</evidence>
<dbReference type="InterPro" id="IPR050138">
    <property type="entry name" value="DHOase/Allantoinase_Hydrolase"/>
</dbReference>
<dbReference type="InterPro" id="IPR011059">
    <property type="entry name" value="Metal-dep_hydrolase_composite"/>
</dbReference>
<evidence type="ECO:0000313" key="14">
    <source>
        <dbReference type="Proteomes" id="UP000001396"/>
    </source>
</evidence>
<keyword evidence="7" id="KW-0659">Purine metabolism</keyword>
<dbReference type="GO" id="GO:0004038">
    <property type="term" value="F:allantoinase activity"/>
    <property type="evidence" value="ECO:0007669"/>
    <property type="project" value="UniProtKB-EC"/>
</dbReference>
<evidence type="ECO:0000256" key="5">
    <source>
        <dbReference type="ARBA" id="ARBA00011881"/>
    </source>
</evidence>
<dbReference type="GO" id="GO:0000256">
    <property type="term" value="P:allantoin catabolic process"/>
    <property type="evidence" value="ECO:0007669"/>
    <property type="project" value="UniProtKB-UniPathway"/>
</dbReference>
<dbReference type="Pfam" id="PF09349">
    <property type="entry name" value="OHCU_decarbox"/>
    <property type="match status" value="1"/>
</dbReference>
<dbReference type="GO" id="GO:0005737">
    <property type="term" value="C:cytoplasm"/>
    <property type="evidence" value="ECO:0007669"/>
    <property type="project" value="TreeGrafter"/>
</dbReference>
<dbReference type="GO" id="GO:0050897">
    <property type="term" value="F:cobalt ion binding"/>
    <property type="evidence" value="ECO:0007669"/>
    <property type="project" value="InterPro"/>
</dbReference>
<evidence type="ECO:0000256" key="10">
    <source>
        <dbReference type="ARBA" id="ARBA00022833"/>
    </source>
</evidence>
<proteinExistence type="inferred from homology"/>
<dbReference type="Gene3D" id="1.10.3330.10">
    <property type="entry name" value="Oxo-4-hydroxy-4-carboxy-5-ureidoimidazoline decarboxylase"/>
    <property type="match status" value="1"/>
</dbReference>
<evidence type="ECO:0000259" key="12">
    <source>
        <dbReference type="Pfam" id="PF09349"/>
    </source>
</evidence>
<evidence type="ECO:0000256" key="2">
    <source>
        <dbReference type="ARBA" id="ARBA00001947"/>
    </source>
</evidence>
<comment type="cofactor">
    <cofactor evidence="2">
        <name>Zn(2+)</name>
        <dbReference type="ChEBI" id="CHEBI:29105"/>
    </cofactor>
</comment>
<dbReference type="InterPro" id="IPR002195">
    <property type="entry name" value="Dihydroorotase_CS"/>
</dbReference>
<dbReference type="SUPFAM" id="SSF51338">
    <property type="entry name" value="Composite domain of metallo-dependent hydrolases"/>
    <property type="match status" value="1"/>
</dbReference>
<dbReference type="InterPro" id="IPR017593">
    <property type="entry name" value="Allantoinase"/>
</dbReference>
<dbReference type="InParanoid" id="D3BLP5"/>
<keyword evidence="9" id="KW-0378">Hydrolase</keyword>
<dbReference type="SUPFAM" id="SSF158694">
    <property type="entry name" value="UraD-Like"/>
    <property type="match status" value="1"/>
</dbReference>
<dbReference type="InterPro" id="IPR006680">
    <property type="entry name" value="Amidohydro-rel"/>
</dbReference>
<dbReference type="GO" id="GO:0006145">
    <property type="term" value="P:purine nucleobase catabolic process"/>
    <property type="evidence" value="ECO:0007669"/>
    <property type="project" value="TreeGrafter"/>
</dbReference>
<keyword evidence="14" id="KW-1185">Reference proteome</keyword>
<comment type="subunit">
    <text evidence="5">Homotetramer.</text>
</comment>
<dbReference type="OMA" id="HICHVSH"/>
<keyword evidence="10" id="KW-0862">Zinc</keyword>
<sequence>MVKSIVRGKRVIFNGSVKEATIVVDDGVVVDILPYEHGLPAGSYKTLVDAPDNQVVMGGLVDSHVHVNEPGRTEWEGFVTATSAAAAGGVTTIVDMPLNSDPVTTSFAALQSKISSMSGKCFVDVGLLGGIIPNNEDQIKRMILEGGVVGFKCFLVHSGIDDFPAVEREHVDRAMKVMAELKHVGKDVVVMFHAEVPGPIDDAIAKLEDDCDTGDYHTFLSSRPKASENEAIDMVISLTRENNVRTHIVHLSSAEALPMIRAAHTDNIPISAETTFHYLYFEAEKVPHGNTLYKCCPPIRESLNRDALWQAVSDRTVSMIISDHSPCTVNLKLLEDGDFMKAWGGISSLQLGLSIIWTEAKRRGILSLTDLPELMSDAPAKLVNLNDRKGSIAVGRDADFLVWDPEASFTVDQEKMYVRNRASPYHGQTLYGVVEQTILRGREIYSKRNGHIEIFTGERLTPTNIQSSSSGYADIRLPPIARLNSQLSDTDFLSVVNMLLEVAPPLASGLLAARPYSSYDQLIETVVAIIEQCTTEQKVEIINSHPKIGANPSKISTLSYYEQGYHRESHPDKDPEQQRILEALNSLNNEYQQKYGFSFIVFVNGRTKAEIIPIIQQRLHHSTKEQELATGLSEYIEIAKSRLNKLL</sequence>
<comment type="pathway">
    <text evidence="3">Nitrogen metabolism; (S)-allantoin degradation; allantoate from (S)-allantoin: step 1/1.</text>
</comment>
<reference evidence="13 14" key="1">
    <citation type="journal article" date="2011" name="Genome Res.">
        <title>Phylogeny-wide analysis of social amoeba genomes highlights ancient origins for complex intercellular communication.</title>
        <authorList>
            <person name="Heidel A.J."/>
            <person name="Lawal H.M."/>
            <person name="Felder M."/>
            <person name="Schilde C."/>
            <person name="Helps N.R."/>
            <person name="Tunggal B."/>
            <person name="Rivero F."/>
            <person name="John U."/>
            <person name="Schleicher M."/>
            <person name="Eichinger L."/>
            <person name="Platzer M."/>
            <person name="Noegel A.A."/>
            <person name="Schaap P."/>
            <person name="Gloeckner G."/>
        </authorList>
    </citation>
    <scope>NUCLEOTIDE SEQUENCE [LARGE SCALE GENOMIC DNA]</scope>
    <source>
        <strain evidence="14">ATCC 26659 / Pp 5 / PN500</strain>
    </source>
</reference>
<dbReference type="SUPFAM" id="SSF51556">
    <property type="entry name" value="Metallo-dependent hydrolases"/>
    <property type="match status" value="1"/>
</dbReference>
<dbReference type="NCBIfam" id="TIGR03178">
    <property type="entry name" value="allantoinase"/>
    <property type="match status" value="1"/>
</dbReference>
<dbReference type="STRING" id="670386.D3BLP5"/>
<evidence type="ECO:0000256" key="8">
    <source>
        <dbReference type="ARBA" id="ARBA00022723"/>
    </source>
</evidence>
<evidence type="ECO:0000313" key="13">
    <source>
        <dbReference type="EMBL" id="EFA77496.1"/>
    </source>
</evidence>
<evidence type="ECO:0000256" key="4">
    <source>
        <dbReference type="ARBA" id="ARBA00010368"/>
    </source>
</evidence>
<comment type="caution">
    <text evidence="13">The sequence shown here is derived from an EMBL/GenBank/DDBJ whole genome shotgun (WGS) entry which is preliminary data.</text>
</comment>
<dbReference type="AlphaFoldDB" id="D3BLP5"/>
<dbReference type="RefSeq" id="XP_020429624.1">
    <property type="nucleotide sequence ID" value="XM_020582843.1"/>
</dbReference>
<dbReference type="InterPro" id="IPR018020">
    <property type="entry name" value="OHCU_decarboxylase"/>
</dbReference>
<dbReference type="GO" id="GO:0008270">
    <property type="term" value="F:zinc ion binding"/>
    <property type="evidence" value="ECO:0007669"/>
    <property type="project" value="InterPro"/>
</dbReference>
<evidence type="ECO:0000256" key="3">
    <source>
        <dbReference type="ARBA" id="ARBA00004968"/>
    </source>
</evidence>
<comment type="catalytic activity">
    <reaction evidence="1">
        <text>(S)-allantoin + H2O = allantoate + H(+)</text>
        <dbReference type="Rhea" id="RHEA:17029"/>
        <dbReference type="ChEBI" id="CHEBI:15377"/>
        <dbReference type="ChEBI" id="CHEBI:15378"/>
        <dbReference type="ChEBI" id="CHEBI:15678"/>
        <dbReference type="ChEBI" id="CHEBI:17536"/>
        <dbReference type="EC" id="3.5.2.5"/>
    </reaction>
</comment>
<evidence type="ECO:0000256" key="7">
    <source>
        <dbReference type="ARBA" id="ARBA00022631"/>
    </source>
</evidence>